<feature type="DNA-binding region" description="H-T-H motif" evidence="4">
    <location>
        <begin position="33"/>
        <end position="52"/>
    </location>
</feature>
<proteinExistence type="predicted"/>
<keyword evidence="3" id="KW-0804">Transcription</keyword>
<dbReference type="PANTHER" id="PTHR30055:SF234">
    <property type="entry name" value="HTH-TYPE TRANSCRIPTIONAL REGULATOR BETI"/>
    <property type="match status" value="1"/>
</dbReference>
<keyword evidence="2 4" id="KW-0238">DNA-binding</keyword>
<evidence type="ECO:0000313" key="7">
    <source>
        <dbReference type="Proteomes" id="UP001526201"/>
    </source>
</evidence>
<evidence type="ECO:0000256" key="4">
    <source>
        <dbReference type="PROSITE-ProRule" id="PRU00335"/>
    </source>
</evidence>
<name>A0ABT3CKV3_9MYCO</name>
<accession>A0ABT3CKV3</accession>
<evidence type="ECO:0000256" key="1">
    <source>
        <dbReference type="ARBA" id="ARBA00023015"/>
    </source>
</evidence>
<dbReference type="InterPro" id="IPR001647">
    <property type="entry name" value="HTH_TetR"/>
</dbReference>
<keyword evidence="7" id="KW-1185">Reference proteome</keyword>
<keyword evidence="1" id="KW-0805">Transcription regulation</keyword>
<dbReference type="Pfam" id="PF00440">
    <property type="entry name" value="TetR_N"/>
    <property type="match status" value="1"/>
</dbReference>
<dbReference type="SUPFAM" id="SSF46689">
    <property type="entry name" value="Homeodomain-like"/>
    <property type="match status" value="1"/>
</dbReference>
<evidence type="ECO:0000256" key="3">
    <source>
        <dbReference type="ARBA" id="ARBA00023163"/>
    </source>
</evidence>
<dbReference type="EMBL" id="JACKTY010000049">
    <property type="protein sequence ID" value="MCV7230136.1"/>
    <property type="molecule type" value="Genomic_DNA"/>
</dbReference>
<dbReference type="PROSITE" id="PS50977">
    <property type="entry name" value="HTH_TETR_2"/>
    <property type="match status" value="1"/>
</dbReference>
<dbReference type="PANTHER" id="PTHR30055">
    <property type="entry name" value="HTH-TYPE TRANSCRIPTIONAL REGULATOR RUTR"/>
    <property type="match status" value="1"/>
</dbReference>
<reference evidence="6 7" key="1">
    <citation type="journal article" date="2022" name="BMC Genomics">
        <title>Comparative genome analysis of mycobacteria focusing on tRNA and non-coding RNA.</title>
        <authorList>
            <person name="Behra P.R.K."/>
            <person name="Pettersson B.M.F."/>
            <person name="Ramesh M."/>
            <person name="Das S."/>
            <person name="Dasgupta S."/>
            <person name="Kirsebom L.A."/>
        </authorList>
    </citation>
    <scope>NUCLEOTIDE SEQUENCE [LARGE SCALE GENOMIC DNA]</scope>
    <source>
        <strain evidence="6 7">DSM 44078</strain>
    </source>
</reference>
<evidence type="ECO:0000256" key="2">
    <source>
        <dbReference type="ARBA" id="ARBA00023125"/>
    </source>
</evidence>
<evidence type="ECO:0000259" key="5">
    <source>
        <dbReference type="PROSITE" id="PS50977"/>
    </source>
</evidence>
<dbReference type="Gene3D" id="1.10.357.10">
    <property type="entry name" value="Tetracycline Repressor, domain 2"/>
    <property type="match status" value="1"/>
</dbReference>
<evidence type="ECO:0000313" key="6">
    <source>
        <dbReference type="EMBL" id="MCV7230136.1"/>
    </source>
</evidence>
<dbReference type="Proteomes" id="UP001526201">
    <property type="component" value="Unassembled WGS sequence"/>
</dbReference>
<feature type="domain" description="HTH tetR-type" evidence="5">
    <location>
        <begin position="10"/>
        <end position="70"/>
    </location>
</feature>
<comment type="caution">
    <text evidence="6">The sequence shown here is derived from an EMBL/GenBank/DDBJ whole genome shotgun (WGS) entry which is preliminary data.</text>
</comment>
<sequence length="216" mass="23000">MDHHAPNPDPQLRQAIASATLDLASRRGYPMVSVAEIAAAVGVSKRTFHGVFAHKDAVIVSIFETIVSAVCDEMKPHPNPQEVLFMATTKVLGDIADGCGVVSVPHLTAATVVVTKSPHLQRQISAMRRQRMPAALAAHLGVEAADPCVQGAVRLWSAVVAACYQTDIGAGAEVRSRLDTTTPHRMSQRLEHTYRFVIGDAGGSGESPEEVVPRPA</sequence>
<dbReference type="InterPro" id="IPR009057">
    <property type="entry name" value="Homeodomain-like_sf"/>
</dbReference>
<organism evidence="6 7">
    <name type="scientific">Mycolicibacterium komossense</name>
    <dbReference type="NCBI Taxonomy" id="1779"/>
    <lineage>
        <taxon>Bacteria</taxon>
        <taxon>Bacillati</taxon>
        <taxon>Actinomycetota</taxon>
        <taxon>Actinomycetes</taxon>
        <taxon>Mycobacteriales</taxon>
        <taxon>Mycobacteriaceae</taxon>
        <taxon>Mycolicibacterium</taxon>
    </lineage>
</organism>
<protein>
    <submittedName>
        <fullName evidence="6">TetR/AcrR family transcriptional regulator</fullName>
    </submittedName>
</protein>
<gene>
    <name evidence="6" type="ORF">H7J73_29435</name>
</gene>
<dbReference type="InterPro" id="IPR050109">
    <property type="entry name" value="HTH-type_TetR-like_transc_reg"/>
</dbReference>